<dbReference type="Gene3D" id="3.30.40.10">
    <property type="entry name" value="Zinc/RING finger domain, C3HC4 (zinc finger)"/>
    <property type="match status" value="1"/>
</dbReference>
<dbReference type="SUPFAM" id="SSF57850">
    <property type="entry name" value="RING/U-box"/>
    <property type="match status" value="1"/>
</dbReference>
<dbReference type="PANTHER" id="PTHR45865">
    <property type="entry name" value="E3 UBIQUITIN-PROTEIN LIGASE SHPRH FAMILY MEMBER"/>
    <property type="match status" value="1"/>
</dbReference>
<feature type="region of interest" description="Disordered" evidence="3">
    <location>
        <begin position="2130"/>
        <end position="2186"/>
    </location>
</feature>
<feature type="compositionally biased region" description="Low complexity" evidence="3">
    <location>
        <begin position="1886"/>
        <end position="1897"/>
    </location>
</feature>
<feature type="compositionally biased region" description="Basic and acidic residues" evidence="3">
    <location>
        <begin position="101"/>
        <end position="123"/>
    </location>
</feature>
<feature type="compositionally biased region" description="Basic and acidic residues" evidence="3">
    <location>
        <begin position="3773"/>
        <end position="3798"/>
    </location>
</feature>
<feature type="compositionally biased region" description="Low complexity" evidence="3">
    <location>
        <begin position="588"/>
        <end position="597"/>
    </location>
</feature>
<feature type="compositionally biased region" description="Basic and acidic residues" evidence="3">
    <location>
        <begin position="1410"/>
        <end position="1419"/>
    </location>
</feature>
<feature type="compositionally biased region" description="Basic and acidic residues" evidence="3">
    <location>
        <begin position="1363"/>
        <end position="1377"/>
    </location>
</feature>
<feature type="compositionally biased region" description="Basic and acidic residues" evidence="3">
    <location>
        <begin position="4510"/>
        <end position="4542"/>
    </location>
</feature>
<feature type="compositionally biased region" description="Polar residues" evidence="3">
    <location>
        <begin position="3590"/>
        <end position="3609"/>
    </location>
</feature>
<dbReference type="PANTHER" id="PTHR45865:SF1">
    <property type="entry name" value="E3 UBIQUITIN-PROTEIN LIGASE SHPRH"/>
    <property type="match status" value="1"/>
</dbReference>
<feature type="compositionally biased region" description="Basic and acidic residues" evidence="3">
    <location>
        <begin position="1436"/>
        <end position="1451"/>
    </location>
</feature>
<dbReference type="GO" id="GO:0016787">
    <property type="term" value="F:hydrolase activity"/>
    <property type="evidence" value="ECO:0007669"/>
    <property type="project" value="UniProtKB-KW"/>
</dbReference>
<feature type="compositionally biased region" description="Low complexity" evidence="3">
    <location>
        <begin position="2432"/>
        <end position="2443"/>
    </location>
</feature>
<feature type="compositionally biased region" description="Basic and acidic residues" evidence="3">
    <location>
        <begin position="176"/>
        <end position="218"/>
    </location>
</feature>
<feature type="compositionally biased region" description="Basic and acidic residues" evidence="3">
    <location>
        <begin position="2894"/>
        <end position="2926"/>
    </location>
</feature>
<sequence>MPRTKARPSSSSYSSSSQHLVSTPRFRLSCSSSSSLGHALPQRERDFERASIADCGASPLRPLQCLHPVGEKEKEEEEESEDIRCTVDTGGVSSLSFLSPRRHETQEKERSHEDAEKEEEEGKKNKKRKEGESSLSILQGEESKEETAGVEEEKQRRRSERTTRREGGCIRNSRGQTKEEEEREILSVKCEEIESLRDVKEDKDLSEASKEAQGKENTRVSIHRHLDRNRPSPGHPPTLLSSLSSPSSSSSSSSSIPLSIDKIKRSLSSAKFISQIIEGILSSQSSSPSLPSSSSSLSSSSTQGKTVSSSSSSIEEKHVIRRSSAIYRTPPHCLSSFSPSRTTARGGGQLGGEKEEEGEFLFAWDVPGFLFLLPSRDNGEDEEEKEKRDDKREKAEEEEDVQEEEWMTGEKDEEEEDRGYKGEERKKRRRRQYGVYETAGEVKRERRRLSEGVEIKQERKGNGEEEEKCEREEEEEREGLWGLNSRSKRMYLYDTNALYGVYFSMADGHKDEGSYRVNISLYTDSSSSCQNGERDGCVCIATRSCIDLKRDVSPPLPDAVLPPLLRLIQPFHSSSPPLLLAAARIISTPSSSSPSLSSRRRESIEGEEAEDVDEEDEKKRRSLQGKQVKRENSTDGVEEEEEEEKKEKETKEEEGKLEKESDEEEEVEVIEKKRFLKEIEKKRRRLSFQEEEKKKSRECTVRLLFVLPKGQGRERRRYTAGSTEAFRDLFHWYKIWRIGCHVSIREDFEKQQLLKHTRRHLSSLPSSSSSSSSLSSCHYPPLIPAGMRLNGLVREAYGEHDRSIEESGVYRKTPGDRGRDDESSFLFIEPQYLYDCLGKAWNLFTEQTSIEDRHKSGDDTKATSSPCSSSRRSIPFGDLPFFPIQPPGLRCELRPYQQRAVLFALSREWRRDRGFSLSSSSVSFLDEPCGVSKEEEKEEIQVGCRGDVKRWRKSSGRGGEEERGVCTVEEENEEKSENEGGRTRRDVLKRLRKLLSRSYRYPPQTATNLIWQDILLPSGRFLAFHSLTGDYRIFSERTERREDQASMLLSPLERRRRTRYDEREGGCERDASSFSSSQSGSEGREKREGDKEEQEERLKRERIMECIYSHDRRYLEKMIVGCSKEEKERNDVKKDERRESMDLRTGKEDKEYQDEGEEHEPNPAVKNRSSRDTEGGIRRQREVGRQRREEEAQEREEEEKGEREEEEKGDREEDEKGEREEEEEKEEREEEEEEEKEEREEEEEIFCFDAPGGMLCDEMGLGKTVEAIALMLLHSHPSVEDEQETTKSSSSSLSPSSSAQSSLSSPSSSSSSSTYHTGLRVFFSEEDLLAVAGDVQFECVCGFEGMSLLDRRRRERKNGRGLSRKDSEYPDGDKEGGEEGEDGLGVTRASSYPLPAVVRFASYKASADTSTEREEREAAFPHAVSLPSSLSPLSVSKHEGLGREVTREGRRTRSNRRRTPKEGEISSHLVDSERRNEEKIDKKKEEGNDESVQNLIDRNRDRKMKTQKAKKKKKNGNSQGGPVVVLPVIQCILCRHISHVYCMGIDLKKDATDQSFFICPYCQSSSSSSSFVDEQALSLLRNTSSASPPHIFPLSSSYKCDQDDKTTSSSPLFQRQLRKDNRRRSEEGEKESRRLEALDSPPIYQRPREHDKNRELHGGTLSKGKCEISLISSSSSREPLESVSSSSSSPLSRLCVSSSSSSSPSSSGQFLSQEEEREEMRRRLQERRRPSRAEVKGNLVLCPTVILQQWIDEIKRHTRRERTRHSRNLSTSLKSSLLKVGVYPGIKHARDLLRKNILDHARRLFSSSSPTPPLVNSGRSSSLSSQFLLVDPSRRKSDLSPSSPSLLSRHASFSFSSSSQPLPLDSKQVPPNYSLPSVCMSSSSMPHSISSSLSHSRGSPDKKAHLLSPCSPPRKNGEEEEEESLKEVLYLSQADDEDALVVVRPEQFKVFDVVLVSYDTLKEEIWFSPSPSSSSCRPSTACLDTPQRLSRPFSFSSSLSSSSSSMTFQATTTTTSQAGGISCEQFLSSSFIAGEEGKESVHFRGKRYAASGTAVSFSSSSSFRGGGGLGLRREKRYRVLHSPLLQVQWWRLLIDEAQMVGGYSLAAQFARALSARYRWCISGTPLLHATSGSTGSSQTRHSSTSRNLKKNKNSQASLSPFSPSHAKRKREDEEKRKKDEGGARSGSSMVRLYSRIGYVKNLHLSKELAGLLSALKLEGSIPGVTDPSVLQQLFQPLGLGLPSSLVLSPESNAPTDPSLLASSKRLSSSSSSAFELAGSWSRRSRPSWLPGEHAWGRSSSLLYTLVDLLFPLFWRTNMKDVMTELGIPPPILHDIYVDLSPVERYFYQRQQQSVLQRTSSLLFLLPSSHSPPPLEPTLSSDLPSTHYSPQSSFSPTSNNPIPPSSSPQASHLGSSALSTAPCDSTLSLTDQTSKTSVTSERSSSSFCNDDVEIIGQRALLSSSSSSSVSSFSSPFDLVQLDALLLTLRQACQHPQLGAMGLKKSKKATASSGGRAGGDMGAMWGGSTTSIGSSNRGGRRRRGRRQGGRGEGVGGRGGEQEARRRARGEVGVAGGEFSSQFMTMSEILDKLLHEAKLQAEENLRALCAAMNGLAGLAILRGRFLSAMNLYRHVLTVAQCGVKPSSRPSSSPGTSRCSQQASLYTKATPNDLPTVTGPSSFSSLSSKQVGEKSSSETSSSSALPLSSSSSFSSSCSSFSSGSCVKAHEEDSTRASPWSRTMEWPRDTGVNLRGEGVSHLFCSQRVSIFYLERLFPGLFSLYQDEREKDHKRTEAEEEGEGRYGNLSVLGVKKLIRDQLIMSGDYHVDSLQQIHAACNLSQLLSDHLDRILSFLRRNVHDHDEEEKASQGGEGKEREEKEGLGKRRVDVEEEEDKEDERREYMLRGRHDSIRGKEKSSSSSSSREEERKAYVEDLRSELQLAQEVYRHLSSRYTQKFVHELDRAREIFRLREEAVSRHQVRRVGYLSGVYVEESNGADSRQLQNSKKKRKDLEKREEEETAGENLSGDNSQGKTERGTKGKASSEGDEEEEEKEIEEKHSTANDHSEPPPPSSSSDEEEKEEETGCRSCEGDGTEISVGAKEGKRMSPSPSFLEERKKRRKTWRETSSDGQWYMACLSLDEESQQDLVNRVSDSLADLRGGGRGPFGWLGGSTSGALRFPHFSTCAGLVASLQLHLQQLYDKREDLIQVVISLDHRGTPSEEALAAFSSCTNCNELSRPFYLSPPSRVTSEKEKKTSIGGRAEEETMNGGEEECARTSLGLTDVLGEREGEVEDVGRSTDGMARGTRMKGRGGDRGRTSTPHERRISTTSIMRGRCQHCRMMPKINALQYFLYSRVEKDVGGIGDEKGLDEGGYHHFGDSELLKVVRVLRTLFRRYFSERHVEHRRILQAADEHVKELDAIKKESMAADAYFFSSRQVLSAVDELRMSVSRFRLKTREEELAEAAARRLTGASGAAAGLSPYLVDGYAISAGEVEPMQAQLVIELGLATSALQRSHRQHRYLKNLQEEEEKKHERRKTAASSLPLPSGSEGDCRSSMQKGEDSGIDVSVVKKRQNVDSSVNGVNDEREDKELSIQTTANSSMEDLSKENVNSAERDGTEEKLIDALLEEKHEGSFQTASIEEQSEVSVSTTSSSTATTASSGIQRERKDSVHTLVSDQEKPGVNPNHGFSSSSASSAHSEQVACISAGVLEEGKQLACMREREEEEEKEAHVDPLLAVVTTERQEPEKESATREGPSIPQQSLSGSQDTSLASNQRIDKPSLQESKVAERNVPRGEDGDREDKRVCPVCFTELGENSFTAVLPCAHQLCIECSKTLRTEKVSRQRSKSASEMCLHSAVGVVSPLFQRRKHSNIVGASCSSSTSLSSSSFSTLPAARRCPVCRSPFLLSQISYLYGESLTRSREATSSDRLPPTTTTPLGTPTSKSKRKEISGGSIPIPESITSSSSSSDTQEKDNDALRVRDACSPSSSTRQLSKLPPSYCETPHKKRLRSEEGEEGKEEEKNVSYTRENKEEQGEDYAPRNRETKDVSGDGVTQGKNSENAKKRGEKEEDLKTSCSSTDVGGPVRDGERDGCPQPPSYRETTSHKSPASARRLQGGYSAKLAAVVEKVLEILRDASSSSSPLPVTPSLSHNPGRSSSYPGSPSYSSPDSVNSPSLNGVSSPPIASTKTTSSLSATMPVPTAALSSSDLDPHHSSIDSSCFPSTAPITATSPPSPSHLNLSGTKSPDEISSSRSASSLRSSSPSKILIFSEWLALLDLLQFALHRSGVEAIKYMGGSQKSESAKLRLFKTDPDTRVMLCSLQKAGRGITLTEADHVMFVEVPMNAADEEQAIGRIYRMGQCKQTHVWRFIVKDTVEERIVRMRGKKPQETAAASMLRSRSSPEGVEGSEDAAEDTQSSLLPSVALLRLGQRVTAADIAVLLGVSDFSQRDTSNKSTAVTGRQVTERKQEERSENPSLIVGQEDGRHTSEGRKEDKKVTGCGVKRGISESAGETADKKRRMDDGRHSEERQSEHEGEHAARGETRVFRTPGETSLSLHLRPLVKQPFEGHS</sequence>
<feature type="compositionally biased region" description="Gly residues" evidence="3">
    <location>
        <begin position="2513"/>
        <end position="2523"/>
    </location>
</feature>
<feature type="compositionally biased region" description="Low complexity" evidence="3">
    <location>
        <begin position="2693"/>
        <end position="2711"/>
    </location>
</feature>
<feature type="compositionally biased region" description="Basic and acidic residues" evidence="3">
    <location>
        <begin position="1646"/>
        <end position="1657"/>
    </location>
</feature>
<feature type="region of interest" description="Disordered" evidence="3">
    <location>
        <begin position="3520"/>
        <end position="3614"/>
    </location>
</feature>
<feature type="compositionally biased region" description="Basic and acidic residues" evidence="3">
    <location>
        <begin position="1460"/>
        <end position="1486"/>
    </location>
</feature>
<dbReference type="GO" id="GO:0061630">
    <property type="term" value="F:ubiquitin protein ligase activity"/>
    <property type="evidence" value="ECO:0007669"/>
    <property type="project" value="TreeGrafter"/>
</dbReference>
<feature type="compositionally biased region" description="Basic and acidic residues" evidence="3">
    <location>
        <begin position="3030"/>
        <end position="3041"/>
    </location>
</feature>
<dbReference type="CDD" id="cd15489">
    <property type="entry name" value="PHD_SF"/>
    <property type="match status" value="1"/>
</dbReference>
<dbReference type="GO" id="GO:0008270">
    <property type="term" value="F:zinc ion binding"/>
    <property type="evidence" value="ECO:0007669"/>
    <property type="project" value="UniProtKB-KW"/>
</dbReference>
<feature type="compositionally biased region" description="Low complexity" evidence="3">
    <location>
        <begin position="4213"/>
        <end position="4228"/>
    </location>
</feature>
<feature type="region of interest" description="Disordered" evidence="3">
    <location>
        <begin position="373"/>
        <end position="424"/>
    </location>
</feature>
<feature type="compositionally biased region" description="Basic and acidic residues" evidence="3">
    <location>
        <begin position="1082"/>
        <end position="1097"/>
    </location>
</feature>
<feature type="compositionally biased region" description="Basic and acidic residues" evidence="3">
    <location>
        <begin position="141"/>
        <end position="168"/>
    </location>
</feature>
<feature type="compositionally biased region" description="Low complexity" evidence="3">
    <location>
        <begin position="1072"/>
        <end position="1081"/>
    </location>
</feature>
<dbReference type="InterPro" id="IPR052583">
    <property type="entry name" value="ATP-helicase/E3_Ub-Ligase"/>
</dbReference>
<feature type="compositionally biased region" description="Low complexity" evidence="3">
    <location>
        <begin position="283"/>
        <end position="313"/>
    </location>
</feature>
<feature type="compositionally biased region" description="Basic and acidic residues" evidence="3">
    <location>
        <begin position="2169"/>
        <end position="2182"/>
    </location>
</feature>
<comment type="caution">
    <text evidence="6">The sequence shown here is derived from an EMBL/GenBank/DDBJ whole genome shotgun (WGS) entry which is preliminary data.</text>
</comment>
<dbReference type="EMBL" id="MIGC01001225">
    <property type="protein sequence ID" value="PHJ23273.1"/>
    <property type="molecule type" value="Genomic_DNA"/>
</dbReference>
<feature type="compositionally biased region" description="Basic and acidic residues" evidence="3">
    <location>
        <begin position="1617"/>
        <end position="1637"/>
    </location>
</feature>
<feature type="compositionally biased region" description="Low complexity" evidence="3">
    <location>
        <begin position="3643"/>
        <end position="3658"/>
    </location>
</feature>
<dbReference type="Proteomes" id="UP000221165">
    <property type="component" value="Unassembled WGS sequence"/>
</dbReference>
<feature type="region of interest" description="Disordered" evidence="3">
    <location>
        <begin position="1"/>
        <end position="258"/>
    </location>
</feature>
<feature type="compositionally biased region" description="Low complexity" evidence="3">
    <location>
        <begin position="3927"/>
        <end position="3939"/>
    </location>
</feature>
<feature type="region of interest" description="Disordered" evidence="3">
    <location>
        <begin position="1276"/>
        <end position="1315"/>
    </location>
</feature>
<feature type="compositionally biased region" description="Basic and acidic residues" evidence="3">
    <location>
        <begin position="1059"/>
        <end position="1071"/>
    </location>
</feature>
<dbReference type="InterPro" id="IPR000330">
    <property type="entry name" value="SNF2_N"/>
</dbReference>
<evidence type="ECO:0000313" key="7">
    <source>
        <dbReference type="Proteomes" id="UP000221165"/>
    </source>
</evidence>
<feature type="compositionally biased region" description="Low complexity" evidence="3">
    <location>
        <begin position="1288"/>
        <end position="1313"/>
    </location>
</feature>
<feature type="compositionally biased region" description="Basic and acidic residues" evidence="3">
    <location>
        <begin position="3715"/>
        <end position="3729"/>
    </location>
</feature>
<dbReference type="GeneID" id="94426286"/>
<feature type="region of interest" description="Disordered" evidence="3">
    <location>
        <begin position="3918"/>
        <end position="4114"/>
    </location>
</feature>
<reference evidence="6 7" key="1">
    <citation type="journal article" date="2017" name="Int. J. Parasitol.">
        <title>The genome of the protozoan parasite Cystoisospora suis and a reverse vaccinology approach to identify vaccine candidates.</title>
        <authorList>
            <person name="Palmieri N."/>
            <person name="Shrestha A."/>
            <person name="Ruttkowski B."/>
            <person name="Beck T."/>
            <person name="Vogl C."/>
            <person name="Tomley F."/>
            <person name="Blake D.P."/>
            <person name="Joachim A."/>
        </authorList>
    </citation>
    <scope>NUCLEOTIDE SEQUENCE [LARGE SCALE GENOMIC DNA]</scope>
    <source>
        <strain evidence="6 7">Wien I</strain>
    </source>
</reference>
<dbReference type="GO" id="GO:0005524">
    <property type="term" value="F:ATP binding"/>
    <property type="evidence" value="ECO:0007669"/>
    <property type="project" value="InterPro"/>
</dbReference>
<feature type="compositionally biased region" description="Polar residues" evidence="3">
    <location>
        <begin position="2153"/>
        <end position="2162"/>
    </location>
</feature>
<keyword evidence="2" id="KW-0863">Zinc-finger</keyword>
<dbReference type="Pfam" id="PF00271">
    <property type="entry name" value="Helicase_C"/>
    <property type="match status" value="1"/>
</dbReference>
<feature type="compositionally biased region" description="Basic and acidic residues" evidence="3">
    <location>
        <begin position="3739"/>
        <end position="3749"/>
    </location>
</feature>
<feature type="compositionally biased region" description="Polar residues" evidence="3">
    <location>
        <begin position="2411"/>
        <end position="2431"/>
    </location>
</feature>
<dbReference type="GO" id="GO:0000209">
    <property type="term" value="P:protein polyubiquitination"/>
    <property type="evidence" value="ECO:0007669"/>
    <property type="project" value="TreeGrafter"/>
</dbReference>
<dbReference type="InterPro" id="IPR048686">
    <property type="entry name" value="SHPRH_helical_1st"/>
</dbReference>
<feature type="compositionally biased region" description="Basic and acidic residues" evidence="3">
    <location>
        <begin position="455"/>
        <end position="471"/>
    </location>
</feature>
<feature type="compositionally biased region" description="Low complexity" evidence="3">
    <location>
        <begin position="4134"/>
        <end position="4172"/>
    </location>
</feature>
<dbReference type="InterPro" id="IPR001650">
    <property type="entry name" value="Helicase_C-like"/>
</dbReference>
<feature type="region of interest" description="Disordered" evidence="3">
    <location>
        <begin position="283"/>
        <end position="357"/>
    </location>
</feature>
<feature type="compositionally biased region" description="Basic and acidic residues" evidence="3">
    <location>
        <begin position="1125"/>
        <end position="1150"/>
    </location>
</feature>
<evidence type="ECO:0000313" key="6">
    <source>
        <dbReference type="EMBL" id="PHJ23273.1"/>
    </source>
</evidence>
<feature type="compositionally biased region" description="Basic and acidic residues" evidence="3">
    <location>
        <begin position="1718"/>
        <end position="1732"/>
    </location>
</feature>
<feature type="region of interest" description="Disordered" evidence="3">
    <location>
        <begin position="3630"/>
        <end position="3692"/>
    </location>
</feature>
<keyword evidence="1" id="KW-0378">Hydrolase</keyword>
<dbReference type="PROSITE" id="PS51194">
    <property type="entry name" value="HELICASE_CTER"/>
    <property type="match status" value="1"/>
</dbReference>
<feature type="compositionally biased region" description="Basic residues" evidence="3">
    <location>
        <begin position="1501"/>
        <end position="1515"/>
    </location>
</feature>
<dbReference type="SMART" id="SM00487">
    <property type="entry name" value="DEXDc"/>
    <property type="match status" value="1"/>
</dbReference>
<dbReference type="SUPFAM" id="SSF52540">
    <property type="entry name" value="P-loop containing nucleoside triphosphate hydrolases"/>
    <property type="match status" value="2"/>
</dbReference>
<dbReference type="InterPro" id="IPR013083">
    <property type="entry name" value="Znf_RING/FYVE/PHD"/>
</dbReference>
<accession>A0A2C6L7K1</accession>
<feature type="region of interest" description="Disordered" evidence="3">
    <location>
        <begin position="1042"/>
        <end position="1097"/>
    </location>
</feature>
<dbReference type="SMART" id="SM00490">
    <property type="entry name" value="HELICc"/>
    <property type="match status" value="1"/>
</dbReference>
<feature type="domain" description="RING-type" evidence="4">
    <location>
        <begin position="3803"/>
        <end position="3850"/>
    </location>
</feature>
<feature type="compositionally biased region" description="Basic and acidic residues" evidence="3">
    <location>
        <begin position="1198"/>
        <end position="1219"/>
    </location>
</feature>
<feature type="region of interest" description="Disordered" evidence="3">
    <location>
        <begin position="2989"/>
        <end position="3121"/>
    </location>
</feature>
<feature type="compositionally biased region" description="Low complexity" evidence="3">
    <location>
        <begin position="4182"/>
        <end position="4193"/>
    </location>
</feature>
<dbReference type="OrthoDB" id="423559at2759"/>
<feature type="region of interest" description="Disordered" evidence="3">
    <location>
        <begin position="2666"/>
        <end position="2711"/>
    </location>
</feature>
<feature type="domain" description="Helicase C-terminal" evidence="5">
    <location>
        <begin position="4241"/>
        <end position="4406"/>
    </location>
</feature>
<dbReference type="InterPro" id="IPR014001">
    <property type="entry name" value="Helicase_ATP-bd"/>
</dbReference>
<dbReference type="InterPro" id="IPR049730">
    <property type="entry name" value="SNF2/RAD54-like_C"/>
</dbReference>
<feature type="compositionally biased region" description="Polar residues" evidence="3">
    <location>
        <begin position="4450"/>
        <end position="4459"/>
    </location>
</feature>
<feature type="region of interest" description="Disordered" evidence="3">
    <location>
        <begin position="2640"/>
        <end position="2659"/>
    </location>
</feature>
<feature type="compositionally biased region" description="Basic and acidic residues" evidence="3">
    <location>
        <begin position="645"/>
        <end position="659"/>
    </location>
</feature>
<evidence type="ECO:0000259" key="5">
    <source>
        <dbReference type="PROSITE" id="PS51194"/>
    </source>
</evidence>
<feature type="compositionally biased region" description="Acidic residues" evidence="3">
    <location>
        <begin position="1220"/>
        <end position="1246"/>
    </location>
</feature>
<feature type="compositionally biased region" description="Basic and acidic residues" evidence="3">
    <location>
        <begin position="852"/>
        <end position="861"/>
    </location>
</feature>
<feature type="compositionally biased region" description="Acidic residues" evidence="3">
    <location>
        <begin position="396"/>
        <end position="417"/>
    </location>
</feature>
<feature type="region of interest" description="Disordered" evidence="3">
    <location>
        <begin position="3715"/>
        <end position="3798"/>
    </location>
</feature>
<evidence type="ECO:0000256" key="2">
    <source>
        <dbReference type="PROSITE-ProRule" id="PRU00175"/>
    </source>
</evidence>
<dbReference type="InterPro" id="IPR027417">
    <property type="entry name" value="P-loop_NTPase"/>
</dbReference>
<feature type="region of interest" description="Disordered" evidence="3">
    <location>
        <begin position="1595"/>
        <end position="1661"/>
    </location>
</feature>
<evidence type="ECO:0000259" key="4">
    <source>
        <dbReference type="PROSITE" id="PS50089"/>
    </source>
</evidence>
<feature type="compositionally biased region" description="Basic and acidic residues" evidence="3">
    <location>
        <begin position="4057"/>
        <end position="4070"/>
    </location>
</feature>
<feature type="compositionally biased region" description="Basic and acidic residues" evidence="3">
    <location>
        <begin position="4479"/>
        <end position="4494"/>
    </location>
</feature>
<feature type="region of interest" description="Disordered" evidence="3">
    <location>
        <begin position="852"/>
        <end position="871"/>
    </location>
</feature>
<feature type="compositionally biased region" description="Basic and acidic residues" evidence="3">
    <location>
        <begin position="3967"/>
        <end position="3979"/>
    </location>
</feature>
<feature type="region of interest" description="Disordered" evidence="3">
    <location>
        <begin position="588"/>
        <end position="663"/>
    </location>
</feature>
<proteinExistence type="predicted"/>
<feature type="compositionally biased region" description="Polar residues" evidence="3">
    <location>
        <begin position="3755"/>
        <end position="3772"/>
    </location>
</feature>
<keyword evidence="2" id="KW-0862">Zinc</keyword>
<dbReference type="GO" id="GO:0006974">
    <property type="term" value="P:DNA damage response"/>
    <property type="evidence" value="ECO:0007669"/>
    <property type="project" value="TreeGrafter"/>
</dbReference>
<feature type="compositionally biased region" description="Basic and acidic residues" evidence="3">
    <location>
        <begin position="3246"/>
        <end position="3261"/>
    </location>
</feature>
<organism evidence="6 7">
    <name type="scientific">Cystoisospora suis</name>
    <dbReference type="NCBI Taxonomy" id="483139"/>
    <lineage>
        <taxon>Eukaryota</taxon>
        <taxon>Sar</taxon>
        <taxon>Alveolata</taxon>
        <taxon>Apicomplexa</taxon>
        <taxon>Conoidasida</taxon>
        <taxon>Coccidia</taxon>
        <taxon>Eucoccidiorida</taxon>
        <taxon>Eimeriorina</taxon>
        <taxon>Sarcocystidae</taxon>
        <taxon>Cystoisospora</taxon>
    </lineage>
</organism>
<feature type="region of interest" description="Disordered" evidence="3">
    <location>
        <begin position="4445"/>
        <end position="4567"/>
    </location>
</feature>
<evidence type="ECO:0000256" key="1">
    <source>
        <dbReference type="ARBA" id="ARBA00022801"/>
    </source>
</evidence>
<feature type="compositionally biased region" description="Low complexity" evidence="3">
    <location>
        <begin position="3948"/>
        <end position="3965"/>
    </location>
</feature>
<feature type="compositionally biased region" description="Basic and acidic residues" evidence="3">
    <location>
        <begin position="2857"/>
        <end position="2885"/>
    </location>
</feature>
<feature type="region of interest" description="Disordered" evidence="3">
    <location>
        <begin position="3287"/>
        <end position="3320"/>
    </location>
</feature>
<feature type="compositionally biased region" description="Basic and acidic residues" evidence="3">
    <location>
        <begin position="3052"/>
        <end position="3064"/>
    </location>
</feature>
<feature type="region of interest" description="Disordered" evidence="3">
    <location>
        <begin position="1886"/>
        <end position="1923"/>
    </location>
</feature>
<keyword evidence="2" id="KW-0479">Metal-binding</keyword>
<feature type="region of interest" description="Disordered" evidence="3">
    <location>
        <begin position="4212"/>
        <end position="4256"/>
    </location>
</feature>
<feature type="compositionally biased region" description="Acidic residues" evidence="3">
    <location>
        <begin position="3042"/>
        <end position="3051"/>
    </location>
</feature>
<feature type="region of interest" description="Disordered" evidence="3">
    <location>
        <begin position="455"/>
        <end position="477"/>
    </location>
</feature>
<protein>
    <submittedName>
        <fullName evidence="6">Snf2 family n-terminal domain-containing protein</fullName>
    </submittedName>
</protein>
<keyword evidence="7" id="KW-1185">Reference proteome</keyword>
<feature type="compositionally biased region" description="Basic and acidic residues" evidence="3">
    <location>
        <begin position="4460"/>
        <end position="4470"/>
    </location>
</feature>
<dbReference type="Pfam" id="PF21325">
    <property type="entry name" value="SHPRH_helical-1st"/>
    <property type="match status" value="1"/>
</dbReference>
<name>A0A2C6L7K1_9APIC</name>
<feature type="compositionally biased region" description="Basic and acidic residues" evidence="3">
    <location>
        <begin position="385"/>
        <end position="395"/>
    </location>
</feature>
<feature type="compositionally biased region" description="Low complexity" evidence="3">
    <location>
        <begin position="1677"/>
        <end position="1707"/>
    </location>
</feature>
<feature type="compositionally biased region" description="Low complexity" evidence="3">
    <location>
        <begin position="237"/>
        <end position="258"/>
    </location>
</feature>
<feature type="region of interest" description="Disordered" evidence="3">
    <location>
        <begin position="1404"/>
        <end position="1520"/>
    </location>
</feature>
<dbReference type="InterPro" id="IPR011011">
    <property type="entry name" value="Znf_FYVE_PHD"/>
</dbReference>
<feature type="compositionally biased region" description="Basic and acidic residues" evidence="3">
    <location>
        <begin position="3308"/>
        <end position="3320"/>
    </location>
</feature>
<dbReference type="SMART" id="SM00184">
    <property type="entry name" value="RING"/>
    <property type="match status" value="1"/>
</dbReference>
<feature type="compositionally biased region" description="Acidic residues" evidence="3">
    <location>
        <begin position="605"/>
        <end position="616"/>
    </location>
</feature>
<feature type="compositionally biased region" description="Basic and acidic residues" evidence="3">
    <location>
        <begin position="1169"/>
        <end position="1190"/>
    </location>
</feature>
<feature type="compositionally biased region" description="Basic and acidic residues" evidence="3">
    <location>
        <begin position="41"/>
        <end position="51"/>
    </location>
</feature>
<feature type="region of interest" description="Disordered" evidence="3">
    <location>
        <begin position="2502"/>
        <end position="2569"/>
    </location>
</feature>
<feature type="region of interest" description="Disordered" evidence="3">
    <location>
        <begin position="4133"/>
        <end position="4193"/>
    </location>
</feature>
<feature type="compositionally biased region" description="Polar residues" evidence="3">
    <location>
        <begin position="2666"/>
        <end position="2686"/>
    </location>
</feature>
<feature type="compositionally biased region" description="Polar residues" evidence="3">
    <location>
        <begin position="2130"/>
        <end position="2146"/>
    </location>
</feature>
<dbReference type="SUPFAM" id="SSF57903">
    <property type="entry name" value="FYVE/PHD zinc finger"/>
    <property type="match status" value="1"/>
</dbReference>
<dbReference type="CDD" id="cd18793">
    <property type="entry name" value="SF2_C_SNF"/>
    <property type="match status" value="1"/>
</dbReference>
<dbReference type="Pfam" id="PF00176">
    <property type="entry name" value="SNF2-rel_dom"/>
    <property type="match status" value="2"/>
</dbReference>
<feature type="compositionally biased region" description="Basic residues" evidence="3">
    <location>
        <begin position="2536"/>
        <end position="2546"/>
    </location>
</feature>
<feature type="compositionally biased region" description="Low complexity" evidence="3">
    <location>
        <begin position="2642"/>
        <end position="2656"/>
    </location>
</feature>
<dbReference type="RefSeq" id="XP_067924949.1">
    <property type="nucleotide sequence ID" value="XM_068063075.1"/>
</dbReference>
<dbReference type="GO" id="GO:0005634">
    <property type="term" value="C:nucleus"/>
    <property type="evidence" value="ECO:0007669"/>
    <property type="project" value="TreeGrafter"/>
</dbReference>
<feature type="compositionally biased region" description="Low complexity" evidence="3">
    <location>
        <begin position="1424"/>
        <end position="1435"/>
    </location>
</feature>
<evidence type="ECO:0000256" key="3">
    <source>
        <dbReference type="SAM" id="MobiDB-lite"/>
    </source>
</evidence>
<feature type="region of interest" description="Disordered" evidence="3">
    <location>
        <begin position="951"/>
        <end position="983"/>
    </location>
</feature>
<feature type="region of interest" description="Disordered" evidence="3">
    <location>
        <begin position="1677"/>
        <end position="1732"/>
    </location>
</feature>
<feature type="region of interest" description="Disordered" evidence="3">
    <location>
        <begin position="4380"/>
        <end position="4413"/>
    </location>
</feature>
<feature type="region of interest" description="Disordered" evidence="3">
    <location>
        <begin position="2857"/>
        <end position="2926"/>
    </location>
</feature>
<gene>
    <name evidence="6" type="ORF">CSUI_002876</name>
</gene>
<dbReference type="VEuPathDB" id="ToxoDB:CSUI_002876"/>
<feature type="region of interest" description="Disordered" evidence="3">
    <location>
        <begin position="1354"/>
        <end position="1389"/>
    </location>
</feature>
<dbReference type="InterPro" id="IPR001841">
    <property type="entry name" value="Znf_RING"/>
</dbReference>
<feature type="region of interest" description="Disordered" evidence="3">
    <location>
        <begin position="2370"/>
        <end position="2443"/>
    </location>
</feature>
<feature type="region of interest" description="Disordered" evidence="3">
    <location>
        <begin position="3241"/>
        <end position="3271"/>
    </location>
</feature>
<feature type="compositionally biased region" description="Basic and acidic residues" evidence="3">
    <location>
        <begin position="4016"/>
        <end position="4046"/>
    </location>
</feature>
<feature type="region of interest" description="Disordered" evidence="3">
    <location>
        <begin position="1125"/>
        <end position="1251"/>
    </location>
</feature>
<dbReference type="Gene3D" id="3.40.50.300">
    <property type="entry name" value="P-loop containing nucleotide triphosphate hydrolases"/>
    <property type="match status" value="1"/>
</dbReference>
<dbReference type="PROSITE" id="PS50089">
    <property type="entry name" value="ZF_RING_2"/>
    <property type="match status" value="1"/>
</dbReference>